<evidence type="ECO:0008006" key="3">
    <source>
        <dbReference type="Google" id="ProtNLM"/>
    </source>
</evidence>
<dbReference type="PANTHER" id="PTHR39662:SF1">
    <property type="entry name" value="DUF354 DOMAIN-CONTAINING PROTEIN"/>
    <property type="match status" value="1"/>
</dbReference>
<evidence type="ECO:0000313" key="1">
    <source>
        <dbReference type="EMBL" id="SFM88728.1"/>
    </source>
</evidence>
<dbReference type="PIRSF" id="PIRSF005357">
    <property type="entry name" value="UCP005357"/>
    <property type="match status" value="1"/>
</dbReference>
<keyword evidence="2" id="KW-1185">Reference proteome</keyword>
<dbReference type="Proteomes" id="UP000199339">
    <property type="component" value="Unassembled WGS sequence"/>
</dbReference>
<organism evidence="1 2">
    <name type="scientific">Marinobacter pelagius</name>
    <dbReference type="NCBI Taxonomy" id="379482"/>
    <lineage>
        <taxon>Bacteria</taxon>
        <taxon>Pseudomonadati</taxon>
        <taxon>Pseudomonadota</taxon>
        <taxon>Gammaproteobacteria</taxon>
        <taxon>Pseudomonadales</taxon>
        <taxon>Marinobacteraceae</taxon>
        <taxon>Marinobacter</taxon>
    </lineage>
</organism>
<dbReference type="AlphaFoldDB" id="A0A1I4UIE4"/>
<dbReference type="RefSeq" id="WP_092000843.1">
    <property type="nucleotide sequence ID" value="NZ_FOUR01000003.1"/>
</dbReference>
<proteinExistence type="predicted"/>
<accession>A0A1I4UIE4</accession>
<dbReference type="EMBL" id="FOUR01000003">
    <property type="protein sequence ID" value="SFM88728.1"/>
    <property type="molecule type" value="Genomic_DNA"/>
</dbReference>
<dbReference type="InterPro" id="IPR007152">
    <property type="entry name" value="DUF354"/>
</dbReference>
<protein>
    <recommendedName>
        <fullName evidence="3">DUF354 domain-containing protein</fullName>
    </recommendedName>
</protein>
<evidence type="ECO:0000313" key="2">
    <source>
        <dbReference type="Proteomes" id="UP000199339"/>
    </source>
</evidence>
<dbReference type="OrthoDB" id="7058268at2"/>
<dbReference type="Pfam" id="PF04007">
    <property type="entry name" value="DUF354"/>
    <property type="match status" value="1"/>
</dbReference>
<reference evidence="2" key="1">
    <citation type="submission" date="2016-10" db="EMBL/GenBank/DDBJ databases">
        <authorList>
            <person name="Varghese N."/>
            <person name="Submissions S."/>
        </authorList>
    </citation>
    <scope>NUCLEOTIDE SEQUENCE [LARGE SCALE GENOMIC DNA]</scope>
    <source>
        <strain evidence="2">CGMCC 1.6775</strain>
    </source>
</reference>
<name>A0A1I4UIE4_9GAMM</name>
<gene>
    <name evidence="1" type="ORF">SAMN04487961_1420</name>
</gene>
<dbReference type="SUPFAM" id="SSF53756">
    <property type="entry name" value="UDP-Glycosyltransferase/glycogen phosphorylase"/>
    <property type="match status" value="1"/>
</dbReference>
<dbReference type="PANTHER" id="PTHR39662">
    <property type="entry name" value="DUF354 DOMAIN-CONTAINING PROTEIN-RELATED"/>
    <property type="match status" value="1"/>
</dbReference>
<sequence>MSRILIDICHPAHVHFFKNVIVVLTERGHEVLVTSREKEVTVRLLEDLGVRHCLLSSASKGGVIGMLKELVIRNLALYKVVRKFKPHAMSAIGGIFVAQVGRLTSTPSVVFYDTENAALQNALTYPFASKVSVPRAYEGWLPKRSERYDGYHELAYLHPEFFKPNYTEAVANGLSPSGDTFLVRVVSWNANHDLNEKGWSVELLRTVVSFLSTQGKVIVSSEGPLPDALAPYGFSGNPSSIHHVMAFCRLYVGESATMASESVVLGVPAIYAAHTGRGYCNEQETRYDMLRNVSELNEGSLMECIKEFLEVMPDEISMRHQALMKDTIDVVEYSANLIESMVKNNAVSPIQ</sequence>